<reference evidence="1 2" key="1">
    <citation type="submission" date="2012-09" db="EMBL/GenBank/DDBJ databases">
        <title>The Genome Sequence of Alloiococcus otitis ATCC 51267.</title>
        <authorList>
            <consortium name="The Broad Institute Genome Sequencing Platform"/>
            <person name="Earl A."/>
            <person name="Ward D."/>
            <person name="Feldgarden M."/>
            <person name="Gevers D."/>
            <person name="Huys G."/>
            <person name="Walker B."/>
            <person name="Young S.K."/>
            <person name="Zeng Q."/>
            <person name="Gargeya S."/>
            <person name="Fitzgerald M."/>
            <person name="Haas B."/>
            <person name="Abouelleil A."/>
            <person name="Alvarado L."/>
            <person name="Arachchi H.M."/>
            <person name="Berlin A.M."/>
            <person name="Chapman S.B."/>
            <person name="Goldberg J."/>
            <person name="Griggs A."/>
            <person name="Gujja S."/>
            <person name="Hansen M."/>
            <person name="Howarth C."/>
            <person name="Imamovic A."/>
            <person name="Larimer J."/>
            <person name="McCowen C."/>
            <person name="Montmayeur A."/>
            <person name="Murphy C."/>
            <person name="Neiman D."/>
            <person name="Pearson M."/>
            <person name="Priest M."/>
            <person name="Roberts A."/>
            <person name="Saif S."/>
            <person name="Shea T."/>
            <person name="Sisk P."/>
            <person name="Sykes S."/>
            <person name="Wortman J."/>
            <person name="Nusbaum C."/>
            <person name="Birren B."/>
        </authorList>
    </citation>
    <scope>NUCLEOTIDE SEQUENCE [LARGE SCALE GENOMIC DNA]</scope>
    <source>
        <strain evidence="1 2">ATCC 51267</strain>
    </source>
</reference>
<evidence type="ECO:0000313" key="1">
    <source>
        <dbReference type="EMBL" id="EKU94055.1"/>
    </source>
</evidence>
<dbReference type="PANTHER" id="PTHR28055">
    <property type="entry name" value="ALTERED INHERITANCE OF MITOCHONDRIA PROTEIN 41, MITOCHONDRIAL"/>
    <property type="match status" value="1"/>
</dbReference>
<accession>K9EXS9</accession>
<comment type="caution">
    <text evidence="1">The sequence shown here is derived from an EMBL/GenBank/DDBJ whole genome shotgun (WGS) entry which is preliminary data.</text>
</comment>
<dbReference type="RefSeq" id="WP_003776770.1">
    <property type="nucleotide sequence ID" value="NZ_JH992957.1"/>
</dbReference>
<dbReference type="PANTHER" id="PTHR28055:SF1">
    <property type="entry name" value="ALTERED INHERITANCE OF MITOCHONDRIA PROTEIN 41, MITOCHONDRIAL"/>
    <property type="match status" value="1"/>
</dbReference>
<gene>
    <name evidence="1" type="ORF">HMPREF9698_00367</name>
</gene>
<dbReference type="InterPro" id="IPR019004">
    <property type="entry name" value="YqeY/Aim41"/>
</dbReference>
<dbReference type="OrthoDB" id="9794041at2"/>
<proteinExistence type="predicted"/>
<dbReference type="Gene3D" id="1.10.1510.10">
    <property type="entry name" value="Uncharacterised protein YqeY/AIM41 PF09424, N-terminal domain"/>
    <property type="match status" value="1"/>
</dbReference>
<protein>
    <recommendedName>
        <fullName evidence="3">GatB/YqeY domain-containing protein</fullName>
    </recommendedName>
</protein>
<dbReference type="STRING" id="883081.HMPREF9698_00367"/>
<dbReference type="GO" id="GO:0016884">
    <property type="term" value="F:carbon-nitrogen ligase activity, with glutamine as amido-N-donor"/>
    <property type="evidence" value="ECO:0007669"/>
    <property type="project" value="InterPro"/>
</dbReference>
<dbReference type="InterPro" id="IPR042184">
    <property type="entry name" value="YqeY/Aim41_N"/>
</dbReference>
<dbReference type="Pfam" id="PF09424">
    <property type="entry name" value="YqeY"/>
    <property type="match status" value="1"/>
</dbReference>
<dbReference type="eggNOG" id="COG1610">
    <property type="taxonomic scope" value="Bacteria"/>
</dbReference>
<dbReference type="SUPFAM" id="SSF89095">
    <property type="entry name" value="GatB/YqeY motif"/>
    <property type="match status" value="1"/>
</dbReference>
<name>K9EXS9_9LACT</name>
<dbReference type="Proteomes" id="UP000009875">
    <property type="component" value="Unassembled WGS sequence"/>
</dbReference>
<dbReference type="HOGENOM" id="CLU_079430_2_1_9"/>
<dbReference type="Gene3D" id="1.10.10.410">
    <property type="match status" value="1"/>
</dbReference>
<organism evidence="1 2">
    <name type="scientific">Alloiococcus otitis ATCC 51267</name>
    <dbReference type="NCBI Taxonomy" id="883081"/>
    <lineage>
        <taxon>Bacteria</taxon>
        <taxon>Bacillati</taxon>
        <taxon>Bacillota</taxon>
        <taxon>Bacilli</taxon>
        <taxon>Lactobacillales</taxon>
        <taxon>Carnobacteriaceae</taxon>
        <taxon>Alloiococcus</taxon>
    </lineage>
</organism>
<dbReference type="InterPro" id="IPR003789">
    <property type="entry name" value="Asn/Gln_tRNA_amidoTrase-B-like"/>
</dbReference>
<evidence type="ECO:0000313" key="2">
    <source>
        <dbReference type="Proteomes" id="UP000009875"/>
    </source>
</evidence>
<dbReference type="InterPro" id="IPR023168">
    <property type="entry name" value="GatB_Yqey_C_2"/>
</dbReference>
<dbReference type="EMBL" id="AGXA01000005">
    <property type="protein sequence ID" value="EKU94055.1"/>
    <property type="molecule type" value="Genomic_DNA"/>
</dbReference>
<dbReference type="AlphaFoldDB" id="K9EXS9"/>
<evidence type="ECO:0008006" key="3">
    <source>
        <dbReference type="Google" id="ProtNLM"/>
    </source>
</evidence>
<dbReference type="PATRIC" id="fig|883081.3.peg.369"/>
<keyword evidence="2" id="KW-1185">Reference proteome</keyword>
<sequence length="147" mass="16577">MTILEQLNDDMKKAMKAKDKESLKTIRMLKSSLQKEQLNKQADLSEDDEIAVISSEKKQRQDSLKEFQSAGRDDLVDQVKGELEVVDRYLPEQLTDEEVDQLVQETIQETGAKSMQDMGKVMGAIMPKVKGRADGGQVNSIVKQYLS</sequence>